<name>A0AB39P024_9ACTN</name>
<dbReference type="EMBL" id="CP163435">
    <property type="protein sequence ID" value="XDQ23694.1"/>
    <property type="molecule type" value="Genomic_DNA"/>
</dbReference>
<proteinExistence type="predicted"/>
<reference evidence="1" key="1">
    <citation type="submission" date="2024-07" db="EMBL/GenBank/DDBJ databases">
        <authorList>
            <person name="Yu S.T."/>
        </authorList>
    </citation>
    <scope>NUCLEOTIDE SEQUENCE</scope>
    <source>
        <strain evidence="1">R21</strain>
    </source>
</reference>
<sequence length="223" mass="23267">MTTPQLVSASELERTSVVANNTMNRGRGLAGVNSYARELGLDPLAHLSARPAAPSWLDLCSGEGRALREAATALPADAVLTAVDLVGPLVPVPAPPTLEEVVASVASWAPQRTYDLITCVHGLHYVGDQLGLLVRAASWLAPDGLLLAHFDPDSVRWADGSPAGRAAVAALRTAGFRYSARHHRLTLEGARQVVLPLGYVGADPGAGPNYTGQPAVGSHYSPC</sequence>
<dbReference type="AlphaFoldDB" id="A0AB39P024"/>
<dbReference type="SUPFAM" id="SSF53335">
    <property type="entry name" value="S-adenosyl-L-methionine-dependent methyltransferases"/>
    <property type="match status" value="1"/>
</dbReference>
<protein>
    <submittedName>
        <fullName evidence="1">Trans-aconitate 2-methyltransferase</fullName>
    </submittedName>
</protein>
<organism evidence="1">
    <name type="scientific">Streptomyces sp. R21</name>
    <dbReference type="NCBI Taxonomy" id="3238627"/>
    <lineage>
        <taxon>Bacteria</taxon>
        <taxon>Bacillati</taxon>
        <taxon>Actinomycetota</taxon>
        <taxon>Actinomycetes</taxon>
        <taxon>Kitasatosporales</taxon>
        <taxon>Streptomycetaceae</taxon>
        <taxon>Streptomyces</taxon>
    </lineage>
</organism>
<evidence type="ECO:0000313" key="1">
    <source>
        <dbReference type="EMBL" id="XDQ23694.1"/>
    </source>
</evidence>
<accession>A0AB39P024</accession>
<gene>
    <name evidence="1" type="ORF">AB5J56_02840</name>
</gene>
<dbReference type="RefSeq" id="WP_369229659.1">
    <property type="nucleotide sequence ID" value="NZ_CP163435.1"/>
</dbReference>
<dbReference type="InterPro" id="IPR029063">
    <property type="entry name" value="SAM-dependent_MTases_sf"/>
</dbReference>
<dbReference type="Gene3D" id="3.40.50.150">
    <property type="entry name" value="Vaccinia Virus protein VP39"/>
    <property type="match status" value="1"/>
</dbReference>
<dbReference type="Pfam" id="PF13489">
    <property type="entry name" value="Methyltransf_23"/>
    <property type="match status" value="1"/>
</dbReference>